<evidence type="ECO:0000256" key="2">
    <source>
        <dbReference type="ARBA" id="ARBA00022448"/>
    </source>
</evidence>
<evidence type="ECO:0000256" key="4">
    <source>
        <dbReference type="ARBA" id="ARBA00023065"/>
    </source>
</evidence>
<name>A0ABS7DHF7_9GAMM</name>
<dbReference type="PRINTS" id="PR00125">
    <property type="entry name" value="ATPASEDELTA"/>
</dbReference>
<evidence type="ECO:0000256" key="6">
    <source>
        <dbReference type="ARBA" id="ARBA00023196"/>
    </source>
</evidence>
<organism evidence="9 10">
    <name type="scientific">Succinivibrio faecicola</name>
    <dbReference type="NCBI Taxonomy" id="2820300"/>
    <lineage>
        <taxon>Bacteria</taxon>
        <taxon>Pseudomonadati</taxon>
        <taxon>Pseudomonadota</taxon>
        <taxon>Gammaproteobacteria</taxon>
        <taxon>Aeromonadales</taxon>
        <taxon>Succinivibrionaceae</taxon>
        <taxon>Succinivibrio</taxon>
    </lineage>
</organism>
<keyword evidence="10" id="KW-1185">Reference proteome</keyword>
<keyword evidence="4 8" id="KW-0406">Ion transport</keyword>
<keyword evidence="5 8" id="KW-0472">Membrane</keyword>
<dbReference type="RefSeq" id="WP_219937877.1">
    <property type="nucleotide sequence ID" value="NZ_JAGFNY010000024.1"/>
</dbReference>
<evidence type="ECO:0000256" key="8">
    <source>
        <dbReference type="HAMAP-Rule" id="MF_01416"/>
    </source>
</evidence>
<evidence type="ECO:0000256" key="3">
    <source>
        <dbReference type="ARBA" id="ARBA00022781"/>
    </source>
</evidence>
<evidence type="ECO:0000313" key="10">
    <source>
        <dbReference type="Proteomes" id="UP000731465"/>
    </source>
</evidence>
<proteinExistence type="inferred from homology"/>
<evidence type="ECO:0000313" key="9">
    <source>
        <dbReference type="EMBL" id="MBW7570653.1"/>
    </source>
</evidence>
<dbReference type="SUPFAM" id="SSF47928">
    <property type="entry name" value="N-terminal domain of the delta subunit of the F1F0-ATP synthase"/>
    <property type="match status" value="1"/>
</dbReference>
<evidence type="ECO:0000256" key="7">
    <source>
        <dbReference type="ARBA" id="ARBA00023310"/>
    </source>
</evidence>
<dbReference type="NCBIfam" id="NF004402">
    <property type="entry name" value="PRK05758.2-2"/>
    <property type="match status" value="1"/>
</dbReference>
<gene>
    <name evidence="8" type="primary">atpH</name>
    <name evidence="9" type="ORF">J5V48_07080</name>
</gene>
<comment type="function">
    <text evidence="8">This protein is part of the stalk that links CF(0) to CF(1). It either transmits conformational changes from CF(0) to CF(1) or is implicated in proton conduction.</text>
</comment>
<dbReference type="EMBL" id="JAGFNY010000024">
    <property type="protein sequence ID" value="MBW7570653.1"/>
    <property type="molecule type" value="Genomic_DNA"/>
</dbReference>
<comment type="similarity">
    <text evidence="8">Belongs to the ATPase delta chain family.</text>
</comment>
<comment type="subcellular location">
    <subcellularLocation>
        <location evidence="8">Cell membrane</location>
        <topology evidence="8">Peripheral membrane protein</topology>
    </subcellularLocation>
    <subcellularLocation>
        <location evidence="1">Membrane</location>
    </subcellularLocation>
</comment>
<dbReference type="Gene3D" id="1.10.520.20">
    <property type="entry name" value="N-terminal domain of the delta subunit of the F1F0-ATP synthase"/>
    <property type="match status" value="1"/>
</dbReference>
<keyword evidence="2 8" id="KW-0813">Transport</keyword>
<keyword evidence="3 8" id="KW-0375">Hydrogen ion transport</keyword>
<dbReference type="Pfam" id="PF00213">
    <property type="entry name" value="OSCP"/>
    <property type="match status" value="1"/>
</dbReference>
<dbReference type="Proteomes" id="UP000731465">
    <property type="component" value="Unassembled WGS sequence"/>
</dbReference>
<evidence type="ECO:0000256" key="1">
    <source>
        <dbReference type="ARBA" id="ARBA00004370"/>
    </source>
</evidence>
<sequence length="176" mass="19463">MAENLTVARPYAQAAFDTALETDKIDAWQNMLYAMFLAVSNEYVMDAIKVAPNSKVASDSLISLLQDVLDESGINFVKIIGENNRFEVLPEIYEEYLRLRANHEKSLDATLISARSFSDSEIKTLKDKLASVYNSKINLSLEIDETLIGGAVLKIGDKVIDASVKTSLVNLLSTLK</sequence>
<reference evidence="9 10" key="1">
    <citation type="submission" date="2021-03" db="EMBL/GenBank/DDBJ databases">
        <title>Succinivibrio sp. nov. isolated from feces of cow.</title>
        <authorList>
            <person name="Choi J.-Y."/>
        </authorList>
    </citation>
    <scope>NUCLEOTIDE SEQUENCE [LARGE SCALE GENOMIC DNA]</scope>
    <source>
        <strain evidence="9 10">AGMB01872</strain>
    </source>
</reference>
<dbReference type="NCBIfam" id="TIGR01145">
    <property type="entry name" value="ATP_synt_delta"/>
    <property type="match status" value="1"/>
</dbReference>
<keyword evidence="6 8" id="KW-0139">CF(1)</keyword>
<dbReference type="InterPro" id="IPR026015">
    <property type="entry name" value="ATP_synth_OSCP/delta_N_sf"/>
</dbReference>
<dbReference type="PANTHER" id="PTHR11910">
    <property type="entry name" value="ATP SYNTHASE DELTA CHAIN"/>
    <property type="match status" value="1"/>
</dbReference>
<accession>A0ABS7DHF7</accession>
<dbReference type="PROSITE" id="PS00389">
    <property type="entry name" value="ATPASE_DELTA"/>
    <property type="match status" value="1"/>
</dbReference>
<comment type="function">
    <text evidence="8">F(1)F(0) ATP synthase produces ATP from ADP in the presence of a proton or sodium gradient. F-type ATPases consist of two structural domains, F(1) containing the extramembraneous catalytic core and F(0) containing the membrane proton channel, linked together by a central stalk and a peripheral stalk. During catalysis, ATP synthesis in the catalytic domain of F(1) is coupled via a rotary mechanism of the central stalk subunits to proton translocation.</text>
</comment>
<evidence type="ECO:0000256" key="5">
    <source>
        <dbReference type="ARBA" id="ARBA00023136"/>
    </source>
</evidence>
<comment type="caution">
    <text evidence="9">The sequence shown here is derived from an EMBL/GenBank/DDBJ whole genome shotgun (WGS) entry which is preliminary data.</text>
</comment>
<dbReference type="HAMAP" id="MF_01416">
    <property type="entry name" value="ATP_synth_delta_bact"/>
    <property type="match status" value="1"/>
</dbReference>
<keyword evidence="7 8" id="KW-0066">ATP synthesis</keyword>
<dbReference type="InterPro" id="IPR020781">
    <property type="entry name" value="ATPase_OSCP/d_CS"/>
</dbReference>
<dbReference type="InterPro" id="IPR000711">
    <property type="entry name" value="ATPase_OSCP/dsu"/>
</dbReference>
<protein>
    <recommendedName>
        <fullName evidence="8">ATP synthase subunit delta</fullName>
    </recommendedName>
    <alternativeName>
        <fullName evidence="8">ATP synthase F(1) sector subunit delta</fullName>
    </alternativeName>
    <alternativeName>
        <fullName evidence="8">F-type ATPase subunit delta</fullName>
        <shortName evidence="8">F-ATPase subunit delta</shortName>
    </alternativeName>
</protein>
<keyword evidence="8" id="KW-1003">Cell membrane</keyword>